<dbReference type="RefSeq" id="WP_111408861.1">
    <property type="nucleotide sequence ID" value="NZ_QKXH01000002.1"/>
</dbReference>
<name>A0A2W7UN17_9FLAO</name>
<evidence type="ECO:0000259" key="3">
    <source>
        <dbReference type="PROSITE" id="PS51186"/>
    </source>
</evidence>
<keyword evidence="2" id="KW-0012">Acyltransferase</keyword>
<dbReference type="EMBL" id="QKXH01000002">
    <property type="protein sequence ID" value="PZX94765.1"/>
    <property type="molecule type" value="Genomic_DNA"/>
</dbReference>
<dbReference type="OrthoDB" id="9803233at2"/>
<accession>A0A2W7UN17</accession>
<evidence type="ECO:0000256" key="2">
    <source>
        <dbReference type="ARBA" id="ARBA00023315"/>
    </source>
</evidence>
<dbReference type="Gene3D" id="3.40.630.30">
    <property type="match status" value="1"/>
</dbReference>
<dbReference type="InterPro" id="IPR050832">
    <property type="entry name" value="Bact_Acetyltransf"/>
</dbReference>
<proteinExistence type="predicted"/>
<dbReference type="Pfam" id="PF00583">
    <property type="entry name" value="Acetyltransf_1"/>
    <property type="match status" value="1"/>
</dbReference>
<keyword evidence="5" id="KW-1185">Reference proteome</keyword>
<dbReference type="PANTHER" id="PTHR43877:SF2">
    <property type="entry name" value="AMINOALKYLPHOSPHONATE N-ACETYLTRANSFERASE-RELATED"/>
    <property type="match status" value="1"/>
</dbReference>
<sequence>MTTTRTTSENIDFRKLVVLLDQVLRSRDGEDHSFYAQHNTLDKINHVVVFYEQDIAIGCGAFKEFDSNTVEIKRMFVHPDYRGKGIASAVLKELEIWASETYYTNCVLETGKNNPEAIALYQKNGYTIIPNYGQYENIETSVCLKKSINK</sequence>
<comment type="caution">
    <text evidence="4">The sequence shown here is derived from an EMBL/GenBank/DDBJ whole genome shotgun (WGS) entry which is preliminary data.</text>
</comment>
<gene>
    <name evidence="4" type="ORF">DOS84_04220</name>
</gene>
<dbReference type="GO" id="GO:0016747">
    <property type="term" value="F:acyltransferase activity, transferring groups other than amino-acyl groups"/>
    <property type="evidence" value="ECO:0007669"/>
    <property type="project" value="InterPro"/>
</dbReference>
<evidence type="ECO:0000313" key="4">
    <source>
        <dbReference type="EMBL" id="PZX94765.1"/>
    </source>
</evidence>
<reference evidence="4 5" key="1">
    <citation type="submission" date="2018-06" db="EMBL/GenBank/DDBJ databases">
        <title>Flavobacterium sp IMCC34762, genome.</title>
        <authorList>
            <person name="Joung Y."/>
            <person name="Cho J."/>
            <person name="Song J."/>
        </authorList>
    </citation>
    <scope>NUCLEOTIDE SEQUENCE [LARGE SCALE GENOMIC DNA]</scope>
    <source>
        <strain evidence="4 5">IMCC34762</strain>
    </source>
</reference>
<organism evidence="4 5">
    <name type="scientific">Flavobacterium aquariorum</name>
    <dbReference type="NCBI Taxonomy" id="2217670"/>
    <lineage>
        <taxon>Bacteria</taxon>
        <taxon>Pseudomonadati</taxon>
        <taxon>Bacteroidota</taxon>
        <taxon>Flavobacteriia</taxon>
        <taxon>Flavobacteriales</taxon>
        <taxon>Flavobacteriaceae</taxon>
        <taxon>Flavobacterium</taxon>
    </lineage>
</organism>
<dbReference type="AlphaFoldDB" id="A0A2W7UN17"/>
<keyword evidence="1 4" id="KW-0808">Transferase</keyword>
<feature type="domain" description="N-acetyltransferase" evidence="3">
    <location>
        <begin position="2"/>
        <end position="149"/>
    </location>
</feature>
<dbReference type="InterPro" id="IPR000182">
    <property type="entry name" value="GNAT_dom"/>
</dbReference>
<dbReference type="SUPFAM" id="SSF55729">
    <property type="entry name" value="Acyl-CoA N-acyltransferases (Nat)"/>
    <property type="match status" value="1"/>
</dbReference>
<dbReference type="PANTHER" id="PTHR43877">
    <property type="entry name" value="AMINOALKYLPHOSPHONATE N-ACETYLTRANSFERASE-RELATED-RELATED"/>
    <property type="match status" value="1"/>
</dbReference>
<dbReference type="InterPro" id="IPR016181">
    <property type="entry name" value="Acyl_CoA_acyltransferase"/>
</dbReference>
<evidence type="ECO:0000313" key="5">
    <source>
        <dbReference type="Proteomes" id="UP000249177"/>
    </source>
</evidence>
<dbReference type="Proteomes" id="UP000249177">
    <property type="component" value="Unassembled WGS sequence"/>
</dbReference>
<evidence type="ECO:0000256" key="1">
    <source>
        <dbReference type="ARBA" id="ARBA00022679"/>
    </source>
</evidence>
<protein>
    <submittedName>
        <fullName evidence="4">GNAT family N-acetyltransferase</fullName>
    </submittedName>
</protein>
<dbReference type="CDD" id="cd04301">
    <property type="entry name" value="NAT_SF"/>
    <property type="match status" value="1"/>
</dbReference>
<dbReference type="PROSITE" id="PS51186">
    <property type="entry name" value="GNAT"/>
    <property type="match status" value="1"/>
</dbReference>